<dbReference type="PANTHER" id="PTHR46101">
    <property type="match status" value="1"/>
</dbReference>
<dbReference type="InterPro" id="IPR015421">
    <property type="entry name" value="PyrdxlP-dep_Trfase_major"/>
</dbReference>
<comment type="cofactor">
    <cofactor evidence="1 6 7">
        <name>pyridoxal 5'-phosphate</name>
        <dbReference type="ChEBI" id="CHEBI:597326"/>
    </cofactor>
</comment>
<evidence type="ECO:0000256" key="6">
    <source>
        <dbReference type="PIRSR" id="PIRSR602129-50"/>
    </source>
</evidence>
<name>A0A2K8QRT3_9GAMM</name>
<dbReference type="InterPro" id="IPR015424">
    <property type="entry name" value="PyrdxlP-dep_Trfase"/>
</dbReference>
<accession>A0A2K8QRT3</accession>
<keyword evidence="3" id="KW-0210">Decarboxylase</keyword>
<dbReference type="GO" id="GO:0016831">
    <property type="term" value="F:carboxy-lyase activity"/>
    <property type="evidence" value="ECO:0007669"/>
    <property type="project" value="UniProtKB-KW"/>
</dbReference>
<dbReference type="InterPro" id="IPR002129">
    <property type="entry name" value="PyrdxlP-dep_de-COase"/>
</dbReference>
<gene>
    <name evidence="8" type="ORF">CVE23_20465</name>
</gene>
<sequence length="456" mass="51329">MQPIDELTILSEGMHDVVRRRILRTYTARMEEQRRHFAGFQTNQQGEFDAGLRPLLDMNLLNLGDSMEPGAYQVNSKRFERAVLDYYARLWNLPSPYWGYLTAMGSTEGNLFALWNARDFLCGAATTHWPAMTHARYAPVVLYSDHSHYSLAKACRVLQLATPAEAGPTLGRCPINAGVWPRAVPCDDAGRIDVESLLQLVMFFHRYRRPVIVCLTSGTTFSGSCDDWPQITTQLRQRLPPNTPQQRSYWVHVDGALSSSYLPFWPEPEGRQLAIDAQAASLHSICASPYKWLSMPWPCGVVMLSAPYRAVALSRPNYIGSGDSTLSGSRPGLSAVVLWNQLCRLGEQGQREMIRRCHDIQRYAHQQLRYLFERLDPGRERLFLQPLLSGSLMVQFSAPSPSIIERFSLSSEQLMVQGKPALFCHLVVLPHCHRALVDNLLWALGQPGAFPSAGEV</sequence>
<evidence type="ECO:0000256" key="4">
    <source>
        <dbReference type="ARBA" id="ARBA00022898"/>
    </source>
</evidence>
<evidence type="ECO:0000313" key="8">
    <source>
        <dbReference type="EMBL" id="ATZ96136.1"/>
    </source>
</evidence>
<dbReference type="Gene3D" id="3.40.640.10">
    <property type="entry name" value="Type I PLP-dependent aspartate aminotransferase-like (Major domain)"/>
    <property type="match status" value="1"/>
</dbReference>
<protein>
    <submittedName>
        <fullName evidence="8">Glutamate decarboxylase</fullName>
    </submittedName>
</protein>
<evidence type="ECO:0000256" key="2">
    <source>
        <dbReference type="ARBA" id="ARBA00009533"/>
    </source>
</evidence>
<dbReference type="Pfam" id="PF00282">
    <property type="entry name" value="Pyridoxal_deC"/>
    <property type="match status" value="1"/>
</dbReference>
<dbReference type="GO" id="GO:0019752">
    <property type="term" value="P:carboxylic acid metabolic process"/>
    <property type="evidence" value="ECO:0007669"/>
    <property type="project" value="InterPro"/>
</dbReference>
<keyword evidence="9" id="KW-1185">Reference proteome</keyword>
<comment type="similarity">
    <text evidence="2 7">Belongs to the group II decarboxylase family.</text>
</comment>
<reference evidence="9" key="1">
    <citation type="journal article" date="2018" name="Genome Announc.">
        <title>Complete genome sequence of a Dickeya fangzhongdai type strain causing bleeding canker of pear tree trunks.</title>
        <authorList>
            <person name="Zhao Y."/>
            <person name="Tian Y."/>
            <person name="Li X."/>
            <person name="Hu B."/>
        </authorList>
    </citation>
    <scope>NUCLEOTIDE SEQUENCE [LARGE SCALE GENOMIC DNA]</scope>
    <source>
        <strain evidence="9">DSM 101947</strain>
    </source>
</reference>
<dbReference type="Proteomes" id="UP000231901">
    <property type="component" value="Chromosome"/>
</dbReference>
<keyword evidence="4 6" id="KW-0663">Pyridoxal phosphate</keyword>
<evidence type="ECO:0000313" key="9">
    <source>
        <dbReference type="Proteomes" id="UP000231901"/>
    </source>
</evidence>
<evidence type="ECO:0000256" key="7">
    <source>
        <dbReference type="RuleBase" id="RU000382"/>
    </source>
</evidence>
<dbReference type="AlphaFoldDB" id="A0A2K8QRT3"/>
<dbReference type="PANTHER" id="PTHR46101:SF18">
    <property type="entry name" value="HISTIDINE DECARBOXYLASE"/>
    <property type="match status" value="1"/>
</dbReference>
<evidence type="ECO:0000256" key="3">
    <source>
        <dbReference type="ARBA" id="ARBA00022793"/>
    </source>
</evidence>
<evidence type="ECO:0000256" key="1">
    <source>
        <dbReference type="ARBA" id="ARBA00001933"/>
    </source>
</evidence>
<dbReference type="InterPro" id="IPR051151">
    <property type="entry name" value="Group_II_Decarboxylase"/>
</dbReference>
<dbReference type="RefSeq" id="WP_100850240.1">
    <property type="nucleotide sequence ID" value="NZ_BMJF01000017.1"/>
</dbReference>
<proteinExistence type="inferred from homology"/>
<keyword evidence="5 7" id="KW-0456">Lyase</keyword>
<dbReference type="KEGG" id="dfn:CVE23_20465"/>
<dbReference type="GO" id="GO:0030170">
    <property type="term" value="F:pyridoxal phosphate binding"/>
    <property type="evidence" value="ECO:0007669"/>
    <property type="project" value="InterPro"/>
</dbReference>
<evidence type="ECO:0000256" key="5">
    <source>
        <dbReference type="ARBA" id="ARBA00023239"/>
    </source>
</evidence>
<organism evidence="8 9">
    <name type="scientific">Dickeya fangzhongdai</name>
    <dbReference type="NCBI Taxonomy" id="1778540"/>
    <lineage>
        <taxon>Bacteria</taxon>
        <taxon>Pseudomonadati</taxon>
        <taxon>Pseudomonadota</taxon>
        <taxon>Gammaproteobacteria</taxon>
        <taxon>Enterobacterales</taxon>
        <taxon>Pectobacteriaceae</taxon>
        <taxon>Dickeya</taxon>
    </lineage>
</organism>
<dbReference type="GeneID" id="66566694"/>
<dbReference type="EMBL" id="CP025003">
    <property type="protein sequence ID" value="ATZ96136.1"/>
    <property type="molecule type" value="Genomic_DNA"/>
</dbReference>
<dbReference type="SUPFAM" id="SSF53383">
    <property type="entry name" value="PLP-dependent transferases"/>
    <property type="match status" value="1"/>
</dbReference>
<feature type="modified residue" description="N6-(pyridoxal phosphate)lysine" evidence="6">
    <location>
        <position position="291"/>
    </location>
</feature>